<dbReference type="PROSITE" id="PS51257">
    <property type="entry name" value="PROKAR_LIPOPROTEIN"/>
    <property type="match status" value="1"/>
</dbReference>
<evidence type="ECO:0000256" key="1">
    <source>
        <dbReference type="SAM" id="SignalP"/>
    </source>
</evidence>
<feature type="chain" id="PRO_5011664045" description="Lipoprotein" evidence="1">
    <location>
        <begin position="28"/>
        <end position="207"/>
    </location>
</feature>
<proteinExistence type="predicted"/>
<dbReference type="AlphaFoldDB" id="A0A1I1UHB5"/>
<keyword evidence="1" id="KW-0732">Signal</keyword>
<evidence type="ECO:0000313" key="3">
    <source>
        <dbReference type="Proteomes" id="UP000199400"/>
    </source>
</evidence>
<dbReference type="EMBL" id="FOMX01000003">
    <property type="protein sequence ID" value="SFD70231.1"/>
    <property type="molecule type" value="Genomic_DNA"/>
</dbReference>
<feature type="signal peptide" evidence="1">
    <location>
        <begin position="1"/>
        <end position="27"/>
    </location>
</feature>
<dbReference type="Proteomes" id="UP000199400">
    <property type="component" value="Unassembled WGS sequence"/>
</dbReference>
<dbReference type="RefSeq" id="WP_143140267.1">
    <property type="nucleotide sequence ID" value="NZ_FOMX01000003.1"/>
</dbReference>
<organism evidence="2 3">
    <name type="scientific">Nannocystis exedens</name>
    <dbReference type="NCBI Taxonomy" id="54"/>
    <lineage>
        <taxon>Bacteria</taxon>
        <taxon>Pseudomonadati</taxon>
        <taxon>Myxococcota</taxon>
        <taxon>Polyangia</taxon>
        <taxon>Nannocystales</taxon>
        <taxon>Nannocystaceae</taxon>
        <taxon>Nannocystis</taxon>
    </lineage>
</organism>
<keyword evidence="3" id="KW-1185">Reference proteome</keyword>
<name>A0A1I1UHB5_9BACT</name>
<evidence type="ECO:0000313" key="2">
    <source>
        <dbReference type="EMBL" id="SFD70231.1"/>
    </source>
</evidence>
<accession>A0A1I1UHB5</accession>
<protein>
    <recommendedName>
        <fullName evidence="4">Lipoprotein</fullName>
    </recommendedName>
</protein>
<dbReference type="OrthoDB" id="5508592at2"/>
<evidence type="ECO:0008006" key="4">
    <source>
        <dbReference type="Google" id="ProtNLM"/>
    </source>
</evidence>
<gene>
    <name evidence="2" type="ORF">SAMN02745121_01250</name>
</gene>
<reference evidence="3" key="1">
    <citation type="submission" date="2016-10" db="EMBL/GenBank/DDBJ databases">
        <authorList>
            <person name="Varghese N."/>
            <person name="Submissions S."/>
        </authorList>
    </citation>
    <scope>NUCLEOTIDE SEQUENCE [LARGE SCALE GENOMIC DNA]</scope>
    <source>
        <strain evidence="3">ATCC 25963</strain>
    </source>
</reference>
<sequence length="207" mass="21646">MQVTRTPALLRTVANALGALLLVPLLAACPKGDVGAPCNHGDVDPPADKVVTFPALSCNDLLCVYADETDPPTIPCTTDEMCNAASEDGKVRFQCVESKCVLSSTYVLERSMCSKTCESDTDCQDGGIGKQVLAENSNCSAGFSCVQIQKLGEFCCQKLCVCNDDLSQGAVDELAAECSALPTDQNGKPICEDEMTPAPPPADTTGA</sequence>